<dbReference type="GO" id="GO:0006355">
    <property type="term" value="P:regulation of DNA-templated transcription"/>
    <property type="evidence" value="ECO:0007669"/>
    <property type="project" value="InterPro"/>
</dbReference>
<dbReference type="InterPro" id="IPR022789">
    <property type="entry name" value="ParD"/>
</dbReference>
<evidence type="ECO:0000313" key="2">
    <source>
        <dbReference type="EMBL" id="VAW69416.1"/>
    </source>
</evidence>
<dbReference type="Pfam" id="PF09386">
    <property type="entry name" value="ParD"/>
    <property type="match status" value="1"/>
</dbReference>
<gene>
    <name evidence="2" type="ORF">MNBD_GAMMA10-2150</name>
</gene>
<name>A0A3B0YM10_9ZZZZ</name>
<dbReference type="AlphaFoldDB" id="A0A3B0YM10"/>
<dbReference type="SUPFAM" id="SSF47598">
    <property type="entry name" value="Ribbon-helix-helix"/>
    <property type="match status" value="1"/>
</dbReference>
<proteinExistence type="predicted"/>
<accession>A0A3B0YM10</accession>
<dbReference type="EMBL" id="UOFJ01000424">
    <property type="protein sequence ID" value="VAW69416.1"/>
    <property type="molecule type" value="Genomic_DNA"/>
</dbReference>
<protein>
    <recommendedName>
        <fullName evidence="3">Antitoxin ParD</fullName>
    </recommendedName>
</protein>
<evidence type="ECO:0008006" key="3">
    <source>
        <dbReference type="Google" id="ProtNLM"/>
    </source>
</evidence>
<dbReference type="InterPro" id="IPR038296">
    <property type="entry name" value="ParD_sf"/>
</dbReference>
<reference evidence="2" key="1">
    <citation type="submission" date="2018-06" db="EMBL/GenBank/DDBJ databases">
        <authorList>
            <person name="Zhirakovskaya E."/>
        </authorList>
    </citation>
    <scope>NUCLEOTIDE SEQUENCE</scope>
</reference>
<keyword evidence="1" id="KW-1277">Toxin-antitoxin system</keyword>
<evidence type="ECO:0000256" key="1">
    <source>
        <dbReference type="ARBA" id="ARBA00022649"/>
    </source>
</evidence>
<dbReference type="Gene3D" id="6.10.180.10">
    <property type="entry name" value="Antitoxin ParD"/>
    <property type="match status" value="1"/>
</dbReference>
<organism evidence="2">
    <name type="scientific">hydrothermal vent metagenome</name>
    <dbReference type="NCBI Taxonomy" id="652676"/>
    <lineage>
        <taxon>unclassified sequences</taxon>
        <taxon>metagenomes</taxon>
        <taxon>ecological metagenomes</taxon>
    </lineage>
</organism>
<sequence length="82" mass="9257">MRLSIEVTSEQHQRFKAAAALKGQSIKDYVLRHTLPDLEENAALQALEDFLKPRVDELDSGQLSSRSVDEIFDNVLRDESGD</sequence>
<dbReference type="InterPro" id="IPR010985">
    <property type="entry name" value="Ribbon_hlx_hlx"/>
</dbReference>